<sequence length="172" mass="20106">MRFCMKFGDTNFIGVANAAKYKSFVDEDWEFDSLLQHFGDEMKQGHLLVFQMTEEGIEYSWKVDVRVGTEEIAHTCFRKAAGYIEVTENQLYLVDYDCLTMAAQFEDQNVPDQNCSDYKIDIENGYYKVEVLQYYNVDKNEYVGASETDLLLHFIKVPAIEPIAERVFWCTY</sequence>
<name>A0A0Q3VG52_9BACI</name>
<evidence type="ECO:0000313" key="2">
    <source>
        <dbReference type="Proteomes" id="UP000050996"/>
    </source>
</evidence>
<dbReference type="AlphaFoldDB" id="A0A0Q3VG52"/>
<dbReference type="STRING" id="1637975.AN957_06830"/>
<evidence type="ECO:0000313" key="1">
    <source>
        <dbReference type="EMBL" id="KQL18322.1"/>
    </source>
</evidence>
<protein>
    <submittedName>
        <fullName evidence="1">Uncharacterized protein</fullName>
    </submittedName>
</protein>
<comment type="caution">
    <text evidence="1">The sequence shown here is derived from an EMBL/GenBank/DDBJ whole genome shotgun (WGS) entry which is preliminary data.</text>
</comment>
<dbReference type="EMBL" id="LJIX01000006">
    <property type="protein sequence ID" value="KQL18322.1"/>
    <property type="molecule type" value="Genomic_DNA"/>
</dbReference>
<reference evidence="1 2" key="1">
    <citation type="submission" date="2015-09" db="EMBL/GenBank/DDBJ databases">
        <title>Genome sequencing project for genomic taxonomy and phylogenomics of Bacillus-like bacteria.</title>
        <authorList>
            <person name="Liu B."/>
            <person name="Wang J."/>
            <person name="Zhu Y."/>
            <person name="Liu G."/>
            <person name="Chen Q."/>
            <person name="Chen Z."/>
            <person name="Lan J."/>
            <person name="Che J."/>
            <person name="Ge C."/>
            <person name="Shi H."/>
            <person name="Pan Z."/>
            <person name="Liu X."/>
        </authorList>
    </citation>
    <scope>NUCLEOTIDE SEQUENCE [LARGE SCALE GENOMIC DNA]</scope>
    <source>
        <strain evidence="1 2">FJAT-18043</strain>
    </source>
</reference>
<accession>A0A0Q3VG52</accession>
<gene>
    <name evidence="1" type="ORF">AN957_06830</name>
</gene>
<dbReference type="Proteomes" id="UP000050996">
    <property type="component" value="Unassembled WGS sequence"/>
</dbReference>
<organism evidence="1 2">
    <name type="scientific">Cytobacillus solani</name>
    <dbReference type="NCBI Taxonomy" id="1637975"/>
    <lineage>
        <taxon>Bacteria</taxon>
        <taxon>Bacillati</taxon>
        <taxon>Bacillota</taxon>
        <taxon>Bacilli</taxon>
        <taxon>Bacillales</taxon>
        <taxon>Bacillaceae</taxon>
        <taxon>Cytobacillus</taxon>
    </lineage>
</organism>
<dbReference type="PATRIC" id="fig|1637975.4.peg.1074"/>
<proteinExistence type="predicted"/>
<keyword evidence="2" id="KW-1185">Reference proteome</keyword>